<reference evidence="2" key="1">
    <citation type="submission" date="2020-06" db="EMBL/GenBank/DDBJ databases">
        <title>Draft genome of Bugula neritina, a colonial animal packing powerful symbionts and potential medicines.</title>
        <authorList>
            <person name="Rayko M."/>
        </authorList>
    </citation>
    <scope>NUCLEOTIDE SEQUENCE [LARGE SCALE GENOMIC DNA]</scope>
    <source>
        <strain evidence="2">Kwan_BN1</strain>
    </source>
</reference>
<name>A0A7J7KBF9_BUGNE</name>
<feature type="signal peptide" evidence="1">
    <location>
        <begin position="1"/>
        <end position="17"/>
    </location>
</feature>
<sequence>MGLLLLVVLTQALVLSADTFLYPFFPEIALAKGISRTYIGIVFSAYKLARFATSPIAGSLVSKVTPKVMAVIGGWSDEHFLCGFGLTLLHR</sequence>
<dbReference type="InterPro" id="IPR036259">
    <property type="entry name" value="MFS_trans_sf"/>
</dbReference>
<keyword evidence="3" id="KW-1185">Reference proteome</keyword>
<evidence type="ECO:0008006" key="4">
    <source>
        <dbReference type="Google" id="ProtNLM"/>
    </source>
</evidence>
<evidence type="ECO:0000256" key="1">
    <source>
        <dbReference type="SAM" id="SignalP"/>
    </source>
</evidence>
<organism evidence="2 3">
    <name type="scientific">Bugula neritina</name>
    <name type="common">Brown bryozoan</name>
    <name type="synonym">Sertularia neritina</name>
    <dbReference type="NCBI Taxonomy" id="10212"/>
    <lineage>
        <taxon>Eukaryota</taxon>
        <taxon>Metazoa</taxon>
        <taxon>Spiralia</taxon>
        <taxon>Lophotrochozoa</taxon>
        <taxon>Bryozoa</taxon>
        <taxon>Gymnolaemata</taxon>
        <taxon>Cheilostomatida</taxon>
        <taxon>Flustrina</taxon>
        <taxon>Buguloidea</taxon>
        <taxon>Bugulidae</taxon>
        <taxon>Bugula</taxon>
    </lineage>
</organism>
<dbReference type="SUPFAM" id="SSF103473">
    <property type="entry name" value="MFS general substrate transporter"/>
    <property type="match status" value="1"/>
</dbReference>
<proteinExistence type="predicted"/>
<dbReference type="OrthoDB" id="446368at2759"/>
<dbReference type="Proteomes" id="UP000593567">
    <property type="component" value="Unassembled WGS sequence"/>
</dbReference>
<gene>
    <name evidence="2" type="ORF">EB796_005712</name>
</gene>
<evidence type="ECO:0000313" key="2">
    <source>
        <dbReference type="EMBL" id="KAF6035980.1"/>
    </source>
</evidence>
<comment type="caution">
    <text evidence="2">The sequence shown here is derived from an EMBL/GenBank/DDBJ whole genome shotgun (WGS) entry which is preliminary data.</text>
</comment>
<evidence type="ECO:0000313" key="3">
    <source>
        <dbReference type="Proteomes" id="UP000593567"/>
    </source>
</evidence>
<dbReference type="Gene3D" id="1.20.1250.20">
    <property type="entry name" value="MFS general substrate transporter like domains"/>
    <property type="match status" value="1"/>
</dbReference>
<dbReference type="AlphaFoldDB" id="A0A7J7KBF9"/>
<keyword evidence="1" id="KW-0732">Signal</keyword>
<accession>A0A7J7KBF9</accession>
<protein>
    <recommendedName>
        <fullName evidence="4">SLC18B1</fullName>
    </recommendedName>
</protein>
<dbReference type="EMBL" id="VXIV02000799">
    <property type="protein sequence ID" value="KAF6035980.1"/>
    <property type="molecule type" value="Genomic_DNA"/>
</dbReference>
<feature type="chain" id="PRO_5029710025" description="SLC18B1" evidence="1">
    <location>
        <begin position="18"/>
        <end position="91"/>
    </location>
</feature>